<dbReference type="InterPro" id="IPR027476">
    <property type="entry name" value="DppA_N"/>
</dbReference>
<proteinExistence type="predicted"/>
<name>A0A3N6PE43_NATCH</name>
<feature type="compositionally biased region" description="Basic and acidic residues" evidence="1">
    <location>
        <begin position="197"/>
        <end position="211"/>
    </location>
</feature>
<dbReference type="EMBL" id="REGA01000005">
    <property type="protein sequence ID" value="RQG95465.1"/>
    <property type="molecule type" value="Genomic_DNA"/>
</dbReference>
<dbReference type="CDD" id="cd08663">
    <property type="entry name" value="DAP_dppA_1"/>
    <property type="match status" value="1"/>
</dbReference>
<accession>A0A3N6PE43</accession>
<sequence length="280" mass="30976">MRVFISADMEGISGVTTVEDVIKGNPEYKKAQDRMVSDVNTVIEGALEANVETILVNDSHSTMRNIPPESLHPRAELIRGNSKPKSQIQGLDERYDVAMFVGFHAKAGTEDAILNHSYYTNEIISLRVNDEEVGEIGCNARYAQSVGVPVGLVTGDDKATDEAKREIRDVNTVTVKESIDRFSGKLFPQEEVQTDLKRESKKTVKEAEKGKFTQSAPAEPTVIEIDWSTSNQARFASRFEGIQRTGGRTTQVEADTYSEAYRRFVSMMRAGAAGTNEQFG</sequence>
<dbReference type="Gene3D" id="3.40.50.10780">
    <property type="entry name" value="Dipeptide transport protein"/>
    <property type="match status" value="1"/>
</dbReference>
<reference evidence="2 3" key="1">
    <citation type="submission" date="2018-10" db="EMBL/GenBank/DDBJ databases">
        <title>Natrarchaeobius chitinivorans gen. nov., sp. nov., and Natrarchaeobius haloalkaliphilus sp. nov., alkaliphilic, chitin-utilizing haloarchaea from hypersaline alkaline lakes.</title>
        <authorList>
            <person name="Sorokin D.Y."/>
            <person name="Elcheninov A.G."/>
            <person name="Kostrikina N.A."/>
            <person name="Bale N.J."/>
            <person name="Sinninghe Damste J.S."/>
            <person name="Khijniak T.V."/>
            <person name="Kublanov I.V."/>
            <person name="Toshchakov S.V."/>
        </authorList>
    </citation>
    <scope>NUCLEOTIDE SEQUENCE [LARGE SCALE GENOMIC DNA]</scope>
    <source>
        <strain evidence="2 3">AArcht4T</strain>
    </source>
</reference>
<dbReference type="Proteomes" id="UP000282323">
    <property type="component" value="Unassembled WGS sequence"/>
</dbReference>
<dbReference type="SUPFAM" id="SSF63992">
    <property type="entry name" value="Dipeptide transport protein"/>
    <property type="match status" value="1"/>
</dbReference>
<dbReference type="InterPro" id="IPR007035">
    <property type="entry name" value="Peptidase_M55"/>
</dbReference>
<organism evidence="2 3">
    <name type="scientific">Natrarchaeobius chitinivorans</name>
    <dbReference type="NCBI Taxonomy" id="1679083"/>
    <lineage>
        <taxon>Archaea</taxon>
        <taxon>Methanobacteriati</taxon>
        <taxon>Methanobacteriota</taxon>
        <taxon>Stenosarchaea group</taxon>
        <taxon>Halobacteria</taxon>
        <taxon>Halobacteriales</taxon>
        <taxon>Natrialbaceae</taxon>
        <taxon>Natrarchaeobius</taxon>
    </lineage>
</organism>
<dbReference type="Gene3D" id="3.30.1360.130">
    <property type="entry name" value="Dipeptide transport protein"/>
    <property type="match status" value="1"/>
</dbReference>
<dbReference type="AlphaFoldDB" id="A0A3N6PE43"/>
<evidence type="ECO:0000313" key="2">
    <source>
        <dbReference type="EMBL" id="RQG95465.1"/>
    </source>
</evidence>
<feature type="region of interest" description="Disordered" evidence="1">
    <location>
        <begin position="197"/>
        <end position="216"/>
    </location>
</feature>
<evidence type="ECO:0000256" key="1">
    <source>
        <dbReference type="SAM" id="MobiDB-lite"/>
    </source>
</evidence>
<gene>
    <name evidence="2" type="ORF">EA473_08365</name>
</gene>
<dbReference type="InterPro" id="IPR036177">
    <property type="entry name" value="Peptidase_M55_sf"/>
</dbReference>
<dbReference type="Pfam" id="PF04951">
    <property type="entry name" value="Peptidase_M55"/>
    <property type="match status" value="1"/>
</dbReference>
<dbReference type="RefSeq" id="WP_124195174.1">
    <property type="nucleotide sequence ID" value="NZ_REGA01000005.1"/>
</dbReference>
<comment type="caution">
    <text evidence="2">The sequence shown here is derived from an EMBL/GenBank/DDBJ whole genome shotgun (WGS) entry which is preliminary data.</text>
</comment>
<keyword evidence="3" id="KW-1185">Reference proteome</keyword>
<evidence type="ECO:0000313" key="3">
    <source>
        <dbReference type="Proteomes" id="UP000282323"/>
    </source>
</evidence>
<dbReference type="OrthoDB" id="85097at2157"/>
<dbReference type="PIRSF" id="PIRSF015853">
    <property type="entry name" value="Pep_DppA"/>
    <property type="match status" value="1"/>
</dbReference>
<protein>
    <submittedName>
        <fullName evidence="2">Peptidase M55</fullName>
    </submittedName>
</protein>